<feature type="compositionally biased region" description="Basic and acidic residues" evidence="2">
    <location>
        <begin position="36"/>
        <end position="56"/>
    </location>
</feature>
<evidence type="ECO:0000259" key="4">
    <source>
        <dbReference type="Pfam" id="PF04677"/>
    </source>
</evidence>
<dbReference type="GO" id="GO:0071014">
    <property type="term" value="C:post-mRNA release spliceosomal complex"/>
    <property type="evidence" value="ECO:0007669"/>
    <property type="project" value="TreeGrafter"/>
</dbReference>
<dbReference type="OrthoDB" id="1109245at2759"/>
<dbReference type="SUPFAM" id="SSF54197">
    <property type="entry name" value="HIT-like"/>
    <property type="match status" value="1"/>
</dbReference>
<feature type="compositionally biased region" description="Polar residues" evidence="2">
    <location>
        <begin position="229"/>
        <end position="238"/>
    </location>
</feature>
<feature type="compositionally biased region" description="Basic residues" evidence="2">
    <location>
        <begin position="57"/>
        <end position="74"/>
    </location>
</feature>
<feature type="compositionally biased region" description="Low complexity" evidence="2">
    <location>
        <begin position="340"/>
        <end position="357"/>
    </location>
</feature>
<feature type="compositionally biased region" description="Polar residues" evidence="2">
    <location>
        <begin position="147"/>
        <end position="181"/>
    </location>
</feature>
<dbReference type="Pfam" id="PF04677">
    <property type="entry name" value="CwfJ_C_1"/>
    <property type="match status" value="1"/>
</dbReference>
<dbReference type="AlphaFoldDB" id="A0A127Z9R7"/>
<comment type="similarity">
    <text evidence="1">Belongs to the CWF19 family.</text>
</comment>
<evidence type="ECO:0008006" key="6">
    <source>
        <dbReference type="Google" id="ProtNLM"/>
    </source>
</evidence>
<feature type="compositionally biased region" description="Basic and acidic residues" evidence="2">
    <location>
        <begin position="218"/>
        <end position="227"/>
    </location>
</feature>
<evidence type="ECO:0000256" key="2">
    <source>
        <dbReference type="SAM" id="MobiDB-lite"/>
    </source>
</evidence>
<feature type="region of interest" description="Disordered" evidence="2">
    <location>
        <begin position="873"/>
        <end position="900"/>
    </location>
</feature>
<feature type="compositionally biased region" description="Basic and acidic residues" evidence="2">
    <location>
        <begin position="306"/>
        <end position="316"/>
    </location>
</feature>
<dbReference type="Pfam" id="PF04676">
    <property type="entry name" value="CwfJ_C_2"/>
    <property type="match status" value="1"/>
</dbReference>
<feature type="compositionally biased region" description="Polar residues" evidence="2">
    <location>
        <begin position="395"/>
        <end position="405"/>
    </location>
</feature>
<feature type="compositionally biased region" description="Basic residues" evidence="2">
    <location>
        <begin position="22"/>
        <end position="35"/>
    </location>
</feature>
<organism evidence="5">
    <name type="scientific">Sporisorium scitamineum</name>
    <dbReference type="NCBI Taxonomy" id="49012"/>
    <lineage>
        <taxon>Eukaryota</taxon>
        <taxon>Fungi</taxon>
        <taxon>Dikarya</taxon>
        <taxon>Basidiomycota</taxon>
        <taxon>Ustilaginomycotina</taxon>
        <taxon>Ustilaginomycetes</taxon>
        <taxon>Ustilaginales</taxon>
        <taxon>Ustilaginaceae</taxon>
        <taxon>Sporisorium</taxon>
    </lineage>
</organism>
<feature type="compositionally biased region" description="Polar residues" evidence="2">
    <location>
        <begin position="1"/>
        <end position="10"/>
    </location>
</feature>
<dbReference type="InterPro" id="IPR006767">
    <property type="entry name" value="Cwf19-like_C_dom-2"/>
</dbReference>
<sequence>MTGDATQKSGSSSRHEDDRASDRHRHRHHSSKRHRHDSEDEARNRGNRTSHGDRDRHRSRHGHRDKHHRSHHRSRTDDRHREGEGEGEGEVDRSERKRRHREDDRDRREERHSERGEHRRRHREGDESKHRSRSDKDRHKDDSHSHTTQPPTDFIPTSESLQLTSHATIDESTSASPSEPISTLKRDDWMAGAGGSSTSLDHEAAYFSSLGKARIKPSRPEKPDPETPHISSRELNTQLREGKSVDEYDTPSDANAAPQYGAPGYQWRMMKLKRTLEAAEQEGRCVEEVALERYASLEDFEHAQAERRFLDGKEQGKAQGGVAGRSTPTLQSVARRSYLIASGGIDGDAASGSGTDTPASSRPVSRQGFRRPGKSHPVTPTPAPSRAPRNIGFETPSSKPSTPTAIPSVFTPVVERPSSTADSDSRPPQGLVLDDGSSNPDRPILTPDQLNKMQAKIMQAELMGVANVDALRAEYEAEAARAKAHRSMAGDRGGAFAALSTKKGNGTGSARVLVQDGERELQVLPTLDARGCMYDVGSLSAGDAASDNKGKRKLKGRDEFEARDPRTGDIVRYSADDDSVSLGDLVRQEKFGAGSRWTKNPDAEVAANIITDASFSADLDEQDGEAHRYAKKKMRSDALKRQFAINDFARTKQALDRCRFCWQDEGERPPRVTVVSSGYRAYLAIPDVEAATPTPEDHVLIVPLQHHLSLLEADDDTWDEMKNFQKCLVQMAAEQGRAVVFYETVASIKAQLHSVMEAVLLPKQAMDLVPGVFKQSLRGLGMEFSTHNKVIEFSSSKPFRHALVPNLPYFAVSWDYRWCTGYGHVIENEGKQESAGGEDAYDVEEMSASLGGGGGDKSDSNFARDVIRGVLEDLDGEGDEGGYERSFGKSRRRSEEEKKKIRDKFKRQWGKVDWTKLLAS</sequence>
<feature type="compositionally biased region" description="Basic and acidic residues" evidence="2">
    <location>
        <begin position="75"/>
        <end position="145"/>
    </location>
</feature>
<protein>
    <recommendedName>
        <fullName evidence="6">Cell cycle control protein cwf19</fullName>
    </recommendedName>
</protein>
<evidence type="ECO:0000313" key="5">
    <source>
        <dbReference type="EMBL" id="CDU22702.1"/>
    </source>
</evidence>
<evidence type="ECO:0000256" key="1">
    <source>
        <dbReference type="ARBA" id="ARBA00006795"/>
    </source>
</evidence>
<accession>A0A127Z9R7</accession>
<dbReference type="GO" id="GO:0000398">
    <property type="term" value="P:mRNA splicing, via spliceosome"/>
    <property type="evidence" value="ECO:0007669"/>
    <property type="project" value="TreeGrafter"/>
</dbReference>
<feature type="region of interest" description="Disordered" evidence="2">
    <location>
        <begin position="306"/>
        <end position="447"/>
    </location>
</feature>
<reference evidence="5" key="1">
    <citation type="submission" date="2014-06" db="EMBL/GenBank/DDBJ databases">
        <authorList>
            <person name="Ju J."/>
            <person name="Zhang J."/>
        </authorList>
    </citation>
    <scope>NUCLEOTIDE SEQUENCE</scope>
    <source>
        <strain evidence="5">SscI8</strain>
    </source>
</reference>
<proteinExistence type="inferred from homology"/>
<dbReference type="PANTHER" id="PTHR12072:SF5">
    <property type="entry name" value="CWF19-LIKE PROTEIN 2"/>
    <property type="match status" value="1"/>
</dbReference>
<dbReference type="InterPro" id="IPR006768">
    <property type="entry name" value="Cwf19-like_C_dom-1"/>
</dbReference>
<dbReference type="EMBL" id="LK056657">
    <property type="protein sequence ID" value="CDU22702.1"/>
    <property type="molecule type" value="Genomic_DNA"/>
</dbReference>
<gene>
    <name evidence="5" type="ORF">SPSC_01332</name>
</gene>
<feature type="region of interest" description="Disordered" evidence="2">
    <location>
        <begin position="1"/>
        <end position="238"/>
    </location>
</feature>
<dbReference type="PANTHER" id="PTHR12072">
    <property type="entry name" value="CWF19, CELL CYCLE CONTROL PROTEIN"/>
    <property type="match status" value="1"/>
</dbReference>
<feature type="domain" description="Cwf19-like protein C-terminal" evidence="3">
    <location>
        <begin position="783"/>
        <end position="915"/>
    </location>
</feature>
<dbReference type="InterPro" id="IPR036265">
    <property type="entry name" value="HIT-like_sf"/>
</dbReference>
<name>A0A127Z9R7_9BASI</name>
<feature type="domain" description="Cwf19-like C-terminal" evidence="4">
    <location>
        <begin position="647"/>
        <end position="774"/>
    </location>
</feature>
<evidence type="ECO:0000259" key="3">
    <source>
        <dbReference type="Pfam" id="PF04676"/>
    </source>
</evidence>
<dbReference type="InterPro" id="IPR040194">
    <property type="entry name" value="Cwf19-like"/>
</dbReference>
<feature type="compositionally biased region" description="Basic and acidic residues" evidence="2">
    <location>
        <begin position="882"/>
        <end position="900"/>
    </location>
</feature>